<keyword evidence="25" id="KW-1185">Reference proteome</keyword>
<dbReference type="GO" id="GO:0031629">
    <property type="term" value="P:synaptic vesicle fusion to presynaptic active zone membrane"/>
    <property type="evidence" value="ECO:0007669"/>
    <property type="project" value="TreeGrafter"/>
</dbReference>
<dbReference type="GO" id="GO:0060170">
    <property type="term" value="C:ciliary membrane"/>
    <property type="evidence" value="ECO:0007669"/>
    <property type="project" value="UniProtKB-SubCell"/>
</dbReference>
<evidence type="ECO:0000256" key="2">
    <source>
        <dbReference type="ARBA" id="ARBA00009480"/>
    </source>
</evidence>
<evidence type="ECO:0000256" key="18">
    <source>
        <dbReference type="ARBA" id="ARBA00041113"/>
    </source>
</evidence>
<dbReference type="AlphaFoldDB" id="A0AAN8L8L3"/>
<comment type="similarity">
    <text evidence="2">Belongs to the SNAP-25 family.</text>
</comment>
<keyword evidence="8" id="KW-0072">Autophagy</keyword>
<keyword evidence="12" id="KW-0472">Membrane</keyword>
<evidence type="ECO:0000256" key="21">
    <source>
        <dbReference type="ARBA" id="ARBA00046522"/>
    </source>
</evidence>
<dbReference type="GO" id="GO:0006914">
    <property type="term" value="P:autophagy"/>
    <property type="evidence" value="ECO:0007669"/>
    <property type="project" value="UniProtKB-KW"/>
</dbReference>
<evidence type="ECO:0000256" key="19">
    <source>
        <dbReference type="ARBA" id="ARBA00042308"/>
    </source>
</evidence>
<name>A0AAN8L8L3_9TELE</name>
<evidence type="ECO:0000256" key="9">
    <source>
        <dbReference type="ARBA" id="ARBA00023034"/>
    </source>
</evidence>
<evidence type="ECO:0000256" key="6">
    <source>
        <dbReference type="ARBA" id="ARBA00022553"/>
    </source>
</evidence>
<dbReference type="FunFam" id="1.20.5.110:FF:000051">
    <property type="entry name" value="synaptosomal-associated protein 29"/>
    <property type="match status" value="1"/>
</dbReference>
<dbReference type="Gene3D" id="1.20.5.110">
    <property type="match status" value="2"/>
</dbReference>
<dbReference type="CDD" id="cd15856">
    <property type="entry name" value="SNARE_SNAP29C"/>
    <property type="match status" value="1"/>
</dbReference>
<proteinExistence type="inferred from homology"/>
<dbReference type="GO" id="GO:0005484">
    <property type="term" value="F:SNAP receptor activity"/>
    <property type="evidence" value="ECO:0007669"/>
    <property type="project" value="TreeGrafter"/>
</dbReference>
<dbReference type="PANTHER" id="PTHR19305:SF9">
    <property type="entry name" value="SYNAPTOSOMAL-ASSOCIATED PROTEIN 29"/>
    <property type="match status" value="1"/>
</dbReference>
<dbReference type="PROSITE" id="PS50192">
    <property type="entry name" value="T_SNARE"/>
    <property type="match status" value="2"/>
</dbReference>
<keyword evidence="6" id="KW-0597">Phosphoprotein</keyword>
<dbReference type="GO" id="GO:0015031">
    <property type="term" value="P:protein transport"/>
    <property type="evidence" value="ECO:0007669"/>
    <property type="project" value="UniProtKB-KW"/>
</dbReference>
<feature type="region of interest" description="Disordered" evidence="22">
    <location>
        <begin position="53"/>
        <end position="86"/>
    </location>
</feature>
<dbReference type="GO" id="GO:0031410">
    <property type="term" value="C:cytoplasmic vesicle"/>
    <property type="evidence" value="ECO:0007669"/>
    <property type="project" value="UniProtKB-KW"/>
</dbReference>
<keyword evidence="11" id="KW-0969">Cilium</keyword>
<dbReference type="GO" id="GO:0019905">
    <property type="term" value="F:syntaxin binding"/>
    <property type="evidence" value="ECO:0007669"/>
    <property type="project" value="TreeGrafter"/>
</dbReference>
<sequence length="305" mass="34412">MQHIGCQPPLNSKNKKKKETDYFADNQLIEQHFTKPGSKGVWIVKMAYPRTHNPFADEEEEEEQHRSSGGFDDPQERGMSEAERKQRFLQQEVMRTAKSAVVSSQRSLGLIYESEKIGTETAEEVIRQGEALKRTERMVDNMGKDLETSQKHINSIKSVWGGLVNYFKAKPETTKPPPEEPVAYQASSKLQNAMSHSKEHEDKYQASHPNLRKLDTEGFGASASVDDSSSNQNGYPANRQLRAAHQTLDNNLDEMSLGLGRLKNLGLGLQSEIENQDTSLDNLLGKVDKMDLKINKTNQQIKNLK</sequence>
<comment type="subunit">
    <text evidence="21">Forms a SNARE complex, composed of VAMP8, SNAP29 and STX17, involved in fusion of autophagosome with lysosome. Interacts with multiple syntaxins including STX6. Interacts with EIPR1. Interacts with STX17; this interaction is increased in the absence of TMEM39A.</text>
</comment>
<dbReference type="EMBL" id="JAGTTL010000021">
    <property type="protein sequence ID" value="KAK6306774.1"/>
    <property type="molecule type" value="Genomic_DNA"/>
</dbReference>
<organism evidence="24 25">
    <name type="scientific">Coregonus suidteri</name>
    <dbReference type="NCBI Taxonomy" id="861788"/>
    <lineage>
        <taxon>Eukaryota</taxon>
        <taxon>Metazoa</taxon>
        <taxon>Chordata</taxon>
        <taxon>Craniata</taxon>
        <taxon>Vertebrata</taxon>
        <taxon>Euteleostomi</taxon>
        <taxon>Actinopterygii</taxon>
        <taxon>Neopterygii</taxon>
        <taxon>Teleostei</taxon>
        <taxon>Protacanthopterygii</taxon>
        <taxon>Salmoniformes</taxon>
        <taxon>Salmonidae</taxon>
        <taxon>Coregoninae</taxon>
        <taxon>Coregonus</taxon>
    </lineage>
</organism>
<dbReference type="PANTHER" id="PTHR19305">
    <property type="entry name" value="SYNAPTOSOMAL ASSOCIATED PROTEIN"/>
    <property type="match status" value="1"/>
</dbReference>
<dbReference type="GO" id="GO:0098793">
    <property type="term" value="C:presynapse"/>
    <property type="evidence" value="ECO:0007669"/>
    <property type="project" value="GOC"/>
</dbReference>
<comment type="caution">
    <text evidence="24">The sequence shown here is derived from an EMBL/GenBank/DDBJ whole genome shotgun (WGS) entry which is preliminary data.</text>
</comment>
<dbReference type="SMART" id="SM00397">
    <property type="entry name" value="t_SNARE"/>
    <property type="match status" value="2"/>
</dbReference>
<keyword evidence="13" id="KW-0966">Cell projection</keyword>
<keyword evidence="14" id="KW-0968">Cytoplasmic vesicle</keyword>
<evidence type="ECO:0000313" key="25">
    <source>
        <dbReference type="Proteomes" id="UP001356427"/>
    </source>
</evidence>
<evidence type="ECO:0000256" key="11">
    <source>
        <dbReference type="ARBA" id="ARBA00023069"/>
    </source>
</evidence>
<evidence type="ECO:0000256" key="8">
    <source>
        <dbReference type="ARBA" id="ARBA00023006"/>
    </source>
</evidence>
<accession>A0AAN8L8L3</accession>
<evidence type="ECO:0000256" key="3">
    <source>
        <dbReference type="ARBA" id="ARBA00022448"/>
    </source>
</evidence>
<dbReference type="InterPro" id="IPR000727">
    <property type="entry name" value="T_SNARE_dom"/>
</dbReference>
<evidence type="ECO:0000256" key="17">
    <source>
        <dbReference type="ARBA" id="ARBA00037854"/>
    </source>
</evidence>
<dbReference type="FunFam" id="1.20.5.110:FF:000041">
    <property type="entry name" value="Synaptosomal-associated protein 29"/>
    <property type="match status" value="1"/>
</dbReference>
<evidence type="ECO:0000256" key="7">
    <source>
        <dbReference type="ARBA" id="ARBA00022927"/>
    </source>
</evidence>
<dbReference type="CDD" id="cd15887">
    <property type="entry name" value="SNARE_SNAP29N"/>
    <property type="match status" value="1"/>
</dbReference>
<evidence type="ECO:0000256" key="12">
    <source>
        <dbReference type="ARBA" id="ARBA00023136"/>
    </source>
</evidence>
<keyword evidence="9" id="KW-0333">Golgi apparatus</keyword>
<evidence type="ECO:0000256" key="22">
    <source>
        <dbReference type="SAM" id="MobiDB-lite"/>
    </source>
</evidence>
<feature type="compositionally biased region" description="Basic and acidic residues" evidence="22">
    <location>
        <begin position="74"/>
        <end position="86"/>
    </location>
</feature>
<keyword evidence="7" id="KW-0653">Protein transport</keyword>
<evidence type="ECO:0000256" key="15">
    <source>
        <dbReference type="ARBA" id="ARBA00037064"/>
    </source>
</evidence>
<evidence type="ECO:0000256" key="13">
    <source>
        <dbReference type="ARBA" id="ARBA00023273"/>
    </source>
</evidence>
<dbReference type="SUPFAM" id="SSF58038">
    <property type="entry name" value="SNARE fusion complex"/>
    <property type="match status" value="2"/>
</dbReference>
<reference evidence="24 25" key="1">
    <citation type="submission" date="2021-04" db="EMBL/GenBank/DDBJ databases">
        <authorList>
            <person name="De Guttry C."/>
            <person name="Zahm M."/>
            <person name="Klopp C."/>
            <person name="Cabau C."/>
            <person name="Louis A."/>
            <person name="Berthelot C."/>
            <person name="Parey E."/>
            <person name="Roest Crollius H."/>
            <person name="Montfort J."/>
            <person name="Robinson-Rechavi M."/>
            <person name="Bucao C."/>
            <person name="Bouchez O."/>
            <person name="Gislard M."/>
            <person name="Lluch J."/>
            <person name="Milhes M."/>
            <person name="Lampietro C."/>
            <person name="Lopez Roques C."/>
            <person name="Donnadieu C."/>
            <person name="Braasch I."/>
            <person name="Desvignes T."/>
            <person name="Postlethwait J."/>
            <person name="Bobe J."/>
            <person name="Wedekind C."/>
            <person name="Guiguen Y."/>
        </authorList>
    </citation>
    <scope>NUCLEOTIDE SEQUENCE [LARGE SCALE GENOMIC DNA]</scope>
    <source>
        <strain evidence="24">Cs_M1</strain>
        <tissue evidence="24">Blood</tissue>
    </source>
</reference>
<feature type="domain" description="T-SNARE coiled-coil homology" evidence="23">
    <location>
        <begin position="111"/>
        <end position="156"/>
    </location>
</feature>
<dbReference type="Proteomes" id="UP001356427">
    <property type="component" value="Unassembled WGS sequence"/>
</dbReference>
<evidence type="ECO:0000256" key="16">
    <source>
        <dbReference type="ARBA" id="ARBA00037808"/>
    </source>
</evidence>
<protein>
    <recommendedName>
        <fullName evidence="18">Synaptosomal-associated protein 29</fullName>
    </recommendedName>
    <alternativeName>
        <fullName evidence="19">Soluble 29 kDa NSF attachment protein</fullName>
    </alternativeName>
    <alternativeName>
        <fullName evidence="20">Vesicle-membrane fusion protein SNAP-29</fullName>
    </alternativeName>
</protein>
<comment type="function">
    <text evidence="15">SNAREs, soluble N-ethylmaleimide-sensitive factor-attachment protein receptors, are essential proteins for fusion of cellular membranes. SNAREs localized on opposing membranes assemble to form a trans-SNARE complex, an extended, parallel four alpha-helical bundle that drives membrane fusion. SNAP29 is a SNARE involved in autophagy through the direct control of autophagosome membrane fusion with the lysososome membrane. Also plays a role in ciliogenesis by regulating membrane fusions.</text>
</comment>
<keyword evidence="3" id="KW-0813">Transport</keyword>
<evidence type="ECO:0000256" key="10">
    <source>
        <dbReference type="ARBA" id="ARBA00023054"/>
    </source>
</evidence>
<evidence type="ECO:0000256" key="1">
    <source>
        <dbReference type="ARBA" id="ARBA00004395"/>
    </source>
</evidence>
<keyword evidence="4" id="KW-1003">Cell membrane</keyword>
<evidence type="ECO:0000256" key="20">
    <source>
        <dbReference type="ARBA" id="ARBA00043032"/>
    </source>
</evidence>
<dbReference type="GO" id="GO:0016082">
    <property type="term" value="P:synaptic vesicle priming"/>
    <property type="evidence" value="ECO:0007669"/>
    <property type="project" value="TreeGrafter"/>
</dbReference>
<gene>
    <name evidence="24" type="ORF">J4Q44_G00236990</name>
</gene>
<evidence type="ECO:0000256" key="5">
    <source>
        <dbReference type="ARBA" id="ARBA00022490"/>
    </source>
</evidence>
<evidence type="ECO:0000256" key="14">
    <source>
        <dbReference type="ARBA" id="ARBA00023329"/>
    </source>
</evidence>
<dbReference type="GO" id="GO:0000421">
    <property type="term" value="C:autophagosome membrane"/>
    <property type="evidence" value="ECO:0007669"/>
    <property type="project" value="UniProtKB-SubCell"/>
</dbReference>
<evidence type="ECO:0000259" key="23">
    <source>
        <dbReference type="PROSITE" id="PS50192"/>
    </source>
</evidence>
<keyword evidence="5" id="KW-0963">Cytoplasm</keyword>
<dbReference type="GO" id="GO:0031201">
    <property type="term" value="C:SNARE complex"/>
    <property type="evidence" value="ECO:0007669"/>
    <property type="project" value="TreeGrafter"/>
</dbReference>
<comment type="subcellular location">
    <subcellularLocation>
        <location evidence="16">Cell projection</location>
        <location evidence="16">Cilium membrane</location>
        <topology evidence="16">Peripheral membrane protein</topology>
    </subcellularLocation>
    <subcellularLocation>
        <location evidence="17">Cytoplasmic vesicle</location>
        <location evidence="17">Autophagosome membrane</location>
        <topology evidence="17">Peripheral membrane protein</topology>
    </subcellularLocation>
    <subcellularLocation>
        <location evidence="1">Golgi apparatus membrane</location>
        <topology evidence="1">Peripheral membrane protein</topology>
    </subcellularLocation>
</comment>
<evidence type="ECO:0000256" key="4">
    <source>
        <dbReference type="ARBA" id="ARBA00022475"/>
    </source>
</evidence>
<dbReference type="GO" id="GO:0000139">
    <property type="term" value="C:Golgi membrane"/>
    <property type="evidence" value="ECO:0007669"/>
    <property type="project" value="UniProtKB-SubCell"/>
</dbReference>
<keyword evidence="10" id="KW-0175">Coiled coil</keyword>
<evidence type="ECO:0000313" key="24">
    <source>
        <dbReference type="EMBL" id="KAK6306774.1"/>
    </source>
</evidence>
<feature type="domain" description="T-SNARE coiled-coil homology" evidence="23">
    <location>
        <begin position="242"/>
        <end position="304"/>
    </location>
</feature>